<dbReference type="PROSITE" id="PS51782">
    <property type="entry name" value="LYSM"/>
    <property type="match status" value="1"/>
</dbReference>
<evidence type="ECO:0000256" key="6">
    <source>
        <dbReference type="ARBA" id="ARBA00022833"/>
    </source>
</evidence>
<proteinExistence type="inferred from homology"/>
<dbReference type="AlphaFoldDB" id="A0A9D1IFT3"/>
<dbReference type="SUPFAM" id="SSF47090">
    <property type="entry name" value="PGBD-like"/>
    <property type="match status" value="1"/>
</dbReference>
<dbReference type="Pfam" id="PF01471">
    <property type="entry name" value="PG_binding_1"/>
    <property type="match status" value="1"/>
</dbReference>
<evidence type="ECO:0000256" key="2">
    <source>
        <dbReference type="ARBA" id="ARBA00005988"/>
    </source>
</evidence>
<evidence type="ECO:0000259" key="9">
    <source>
        <dbReference type="PROSITE" id="PS51782"/>
    </source>
</evidence>
<dbReference type="PANTHER" id="PTHR11705">
    <property type="entry name" value="PROTEASE FAMILY M14 CARBOXYPEPTIDASE A,B"/>
    <property type="match status" value="1"/>
</dbReference>
<dbReference type="CDD" id="cd00118">
    <property type="entry name" value="LysM"/>
    <property type="match status" value="1"/>
</dbReference>
<evidence type="ECO:0000256" key="7">
    <source>
        <dbReference type="ARBA" id="ARBA00023049"/>
    </source>
</evidence>
<dbReference type="SUPFAM" id="SSF54106">
    <property type="entry name" value="LysM domain"/>
    <property type="match status" value="1"/>
</dbReference>
<dbReference type="Pfam" id="PF00246">
    <property type="entry name" value="Peptidase_M14"/>
    <property type="match status" value="1"/>
</dbReference>
<dbReference type="PRINTS" id="PR00765">
    <property type="entry name" value="CRBOXYPTASEA"/>
</dbReference>
<evidence type="ECO:0000256" key="1">
    <source>
        <dbReference type="ARBA" id="ARBA00001947"/>
    </source>
</evidence>
<keyword evidence="6" id="KW-0862">Zinc</keyword>
<evidence type="ECO:0000256" key="5">
    <source>
        <dbReference type="ARBA" id="ARBA00022801"/>
    </source>
</evidence>
<dbReference type="InterPro" id="IPR034274">
    <property type="entry name" value="ENP1_M14_CPD"/>
</dbReference>
<dbReference type="PROSITE" id="PS00132">
    <property type="entry name" value="CARBOXYPEPT_ZN_1"/>
    <property type="match status" value="1"/>
</dbReference>
<dbReference type="InterPro" id="IPR018392">
    <property type="entry name" value="LysM"/>
</dbReference>
<dbReference type="PANTHER" id="PTHR11705:SF143">
    <property type="entry name" value="SLL0236 PROTEIN"/>
    <property type="match status" value="1"/>
</dbReference>
<dbReference type="InterPro" id="IPR036779">
    <property type="entry name" value="LysM_dom_sf"/>
</dbReference>
<dbReference type="InterPro" id="IPR057246">
    <property type="entry name" value="CARBOXYPEPT_ZN_1"/>
</dbReference>
<keyword evidence="3" id="KW-0645">Protease</keyword>
<feature type="active site" description="Proton donor/acceptor" evidence="8">
    <location>
        <position position="393"/>
    </location>
</feature>
<dbReference type="GO" id="GO:0005615">
    <property type="term" value="C:extracellular space"/>
    <property type="evidence" value="ECO:0007669"/>
    <property type="project" value="TreeGrafter"/>
</dbReference>
<dbReference type="GO" id="GO:0004181">
    <property type="term" value="F:metallocarboxypeptidase activity"/>
    <property type="evidence" value="ECO:0007669"/>
    <property type="project" value="InterPro"/>
</dbReference>
<reference evidence="11" key="1">
    <citation type="submission" date="2020-10" db="EMBL/GenBank/DDBJ databases">
        <authorList>
            <person name="Gilroy R."/>
        </authorList>
    </citation>
    <scope>NUCLEOTIDE SEQUENCE</scope>
    <source>
        <strain evidence="11">ChiGjej1B1-19959</strain>
    </source>
</reference>
<gene>
    <name evidence="11" type="ORF">IAC53_00625</name>
</gene>
<dbReference type="Gene3D" id="1.10.101.10">
    <property type="entry name" value="PGBD-like superfamily/PGBD"/>
    <property type="match status" value="1"/>
</dbReference>
<organism evidence="11 12">
    <name type="scientific">Candidatus Fimenecus excrementigallinarum</name>
    <dbReference type="NCBI Taxonomy" id="2840816"/>
    <lineage>
        <taxon>Bacteria</taxon>
        <taxon>Bacillati</taxon>
        <taxon>Bacillota</taxon>
        <taxon>Clostridia</taxon>
        <taxon>Candidatus Fimenecus</taxon>
    </lineage>
</organism>
<dbReference type="Proteomes" id="UP000824071">
    <property type="component" value="Unassembled WGS sequence"/>
</dbReference>
<evidence type="ECO:0000313" key="12">
    <source>
        <dbReference type="Proteomes" id="UP000824071"/>
    </source>
</evidence>
<dbReference type="GO" id="GO:0006508">
    <property type="term" value="P:proteolysis"/>
    <property type="evidence" value="ECO:0007669"/>
    <property type="project" value="UniProtKB-KW"/>
</dbReference>
<evidence type="ECO:0000313" key="11">
    <source>
        <dbReference type="EMBL" id="HIU35099.1"/>
    </source>
</evidence>
<comment type="cofactor">
    <cofactor evidence="1">
        <name>Zn(2+)</name>
        <dbReference type="ChEBI" id="CHEBI:29105"/>
    </cofactor>
</comment>
<feature type="domain" description="Peptidase M14" evidence="10">
    <location>
        <begin position="125"/>
        <end position="424"/>
    </location>
</feature>
<dbReference type="Gene3D" id="3.10.350.10">
    <property type="entry name" value="LysM domain"/>
    <property type="match status" value="1"/>
</dbReference>
<dbReference type="InterPro" id="IPR002477">
    <property type="entry name" value="Peptidoglycan-bd-like"/>
</dbReference>
<evidence type="ECO:0000256" key="3">
    <source>
        <dbReference type="ARBA" id="ARBA00022670"/>
    </source>
</evidence>
<evidence type="ECO:0000256" key="8">
    <source>
        <dbReference type="PROSITE-ProRule" id="PRU01379"/>
    </source>
</evidence>
<keyword evidence="5" id="KW-0378">Hydrolase</keyword>
<accession>A0A9D1IFT3</accession>
<dbReference type="InterPro" id="IPR000834">
    <property type="entry name" value="Peptidase_M14"/>
</dbReference>
<dbReference type="Gene3D" id="3.40.630.10">
    <property type="entry name" value="Zn peptidases"/>
    <property type="match status" value="1"/>
</dbReference>
<dbReference type="EMBL" id="DVMW01000006">
    <property type="protein sequence ID" value="HIU35099.1"/>
    <property type="molecule type" value="Genomic_DNA"/>
</dbReference>
<comment type="similarity">
    <text evidence="2 8">Belongs to the peptidase M14 family.</text>
</comment>
<name>A0A9D1IFT3_9FIRM</name>
<feature type="domain" description="LysM" evidence="9">
    <location>
        <begin position="72"/>
        <end position="116"/>
    </location>
</feature>
<dbReference type="InterPro" id="IPR036366">
    <property type="entry name" value="PGBDSf"/>
</dbReference>
<evidence type="ECO:0000256" key="4">
    <source>
        <dbReference type="ARBA" id="ARBA00022723"/>
    </source>
</evidence>
<dbReference type="SMART" id="SM00631">
    <property type="entry name" value="Zn_pept"/>
    <property type="match status" value="1"/>
</dbReference>
<keyword evidence="4" id="KW-0479">Metal-binding</keyword>
<comment type="caution">
    <text evidence="11">The sequence shown here is derived from an EMBL/GenBank/DDBJ whole genome shotgun (WGS) entry which is preliminary data.</text>
</comment>
<sequence length="424" mass="47234">MDTLRYGSRGTAVQYLQLALQRAGFSIALDGIFGARTLDAVRSFQQQNALSPDGIVGKRTWASLMPYLKGYTTHKIRAGDTFFALAERYGTTLRRILLANPTLDPRNLQIGTVVYIPFDFPLVPENVPYSSVLSEAVIEGLTVRYPFFTSAAVGRSVMGKPLCVLRCGRGGKEIFYNAAHHANEWLTTPVLLKFAEDYGESYASGGEIGGVLAAELFRAYSLYLLPMVNPDGVDLVTGLLHAGGYYNSALRLSQRYPEIPFPDGWKANIAGVDLNLQYPANWEEAKRIKYEQGFTSPAPRDFVGSAPLTAPESYAVYDFTRRHDFRLTLSYHSQGRLIYWKYLDYEPARSRQIVEFFGGVSGYAVEETPYASGFAGYKDWFIATFDRPGYTIEVGVGQNPLPLQQFPEIYRENLGILVGGMTQI</sequence>
<dbReference type="SUPFAM" id="SSF53187">
    <property type="entry name" value="Zn-dependent exopeptidases"/>
    <property type="match status" value="1"/>
</dbReference>
<keyword evidence="7" id="KW-0482">Metalloprotease</keyword>
<dbReference type="GO" id="GO:0008270">
    <property type="term" value="F:zinc ion binding"/>
    <property type="evidence" value="ECO:0007669"/>
    <property type="project" value="InterPro"/>
</dbReference>
<dbReference type="SMART" id="SM00257">
    <property type="entry name" value="LysM"/>
    <property type="match status" value="1"/>
</dbReference>
<dbReference type="CDD" id="cd06229">
    <property type="entry name" value="M14_Endopeptidase_I"/>
    <property type="match status" value="1"/>
</dbReference>
<dbReference type="PROSITE" id="PS52035">
    <property type="entry name" value="PEPTIDASE_M14"/>
    <property type="match status" value="1"/>
</dbReference>
<reference evidence="11" key="2">
    <citation type="journal article" date="2021" name="PeerJ">
        <title>Extensive microbial diversity within the chicken gut microbiome revealed by metagenomics and culture.</title>
        <authorList>
            <person name="Gilroy R."/>
            <person name="Ravi A."/>
            <person name="Getino M."/>
            <person name="Pursley I."/>
            <person name="Horton D.L."/>
            <person name="Alikhan N.F."/>
            <person name="Baker D."/>
            <person name="Gharbi K."/>
            <person name="Hall N."/>
            <person name="Watson M."/>
            <person name="Adriaenssens E.M."/>
            <person name="Foster-Nyarko E."/>
            <person name="Jarju S."/>
            <person name="Secka A."/>
            <person name="Antonio M."/>
            <person name="Oren A."/>
            <person name="Chaudhuri R.R."/>
            <person name="La Ragione R."/>
            <person name="Hildebrand F."/>
            <person name="Pallen M.J."/>
        </authorList>
    </citation>
    <scope>NUCLEOTIDE SEQUENCE</scope>
    <source>
        <strain evidence="11">ChiGjej1B1-19959</strain>
    </source>
</reference>
<dbReference type="InterPro" id="IPR036365">
    <property type="entry name" value="PGBD-like_sf"/>
</dbReference>
<dbReference type="Pfam" id="PF01476">
    <property type="entry name" value="LysM"/>
    <property type="match status" value="1"/>
</dbReference>
<evidence type="ECO:0000259" key="10">
    <source>
        <dbReference type="PROSITE" id="PS52035"/>
    </source>
</evidence>
<protein>
    <submittedName>
        <fullName evidence="11">Peptidoglycan-binding protein</fullName>
    </submittedName>
</protein>